<proteinExistence type="predicted"/>
<feature type="non-terminal residue" evidence="2">
    <location>
        <position position="101"/>
    </location>
</feature>
<evidence type="ECO:0000256" key="1">
    <source>
        <dbReference type="SAM" id="MobiDB-lite"/>
    </source>
</evidence>
<reference evidence="2" key="1">
    <citation type="submission" date="2022-12" db="EMBL/GenBank/DDBJ databases">
        <title>Genome assemblies of Blomia tropicalis.</title>
        <authorList>
            <person name="Cui Y."/>
        </authorList>
    </citation>
    <scope>NUCLEOTIDE SEQUENCE</scope>
    <source>
        <tissue evidence="2">Adult mites</tissue>
    </source>
</reference>
<evidence type="ECO:0000313" key="3">
    <source>
        <dbReference type="Proteomes" id="UP001142055"/>
    </source>
</evidence>
<evidence type="ECO:0000313" key="2">
    <source>
        <dbReference type="EMBL" id="KAJ6215671.1"/>
    </source>
</evidence>
<feature type="region of interest" description="Disordered" evidence="1">
    <location>
        <begin position="25"/>
        <end position="63"/>
    </location>
</feature>
<comment type="caution">
    <text evidence="2">The sequence shown here is derived from an EMBL/GenBank/DDBJ whole genome shotgun (WGS) entry which is preliminary data.</text>
</comment>
<sequence length="101" mass="11187">MNENRADHHHTHRDYYHLHSIKTELESESLSPTSTSSAVNRRSDAAKSATPSNSSSINCSSPTITSSAINRLSPQQSTLLDQLFHSFPLQPNESPNVEDIK</sequence>
<gene>
    <name evidence="2" type="ORF">RDWZM_010171</name>
</gene>
<feature type="compositionally biased region" description="Low complexity" evidence="1">
    <location>
        <begin position="48"/>
        <end position="63"/>
    </location>
</feature>
<organism evidence="2 3">
    <name type="scientific">Blomia tropicalis</name>
    <name type="common">Mite</name>
    <dbReference type="NCBI Taxonomy" id="40697"/>
    <lineage>
        <taxon>Eukaryota</taxon>
        <taxon>Metazoa</taxon>
        <taxon>Ecdysozoa</taxon>
        <taxon>Arthropoda</taxon>
        <taxon>Chelicerata</taxon>
        <taxon>Arachnida</taxon>
        <taxon>Acari</taxon>
        <taxon>Acariformes</taxon>
        <taxon>Sarcoptiformes</taxon>
        <taxon>Astigmata</taxon>
        <taxon>Glycyphagoidea</taxon>
        <taxon>Echimyopodidae</taxon>
        <taxon>Blomia</taxon>
    </lineage>
</organism>
<protein>
    <submittedName>
        <fullName evidence="2">Uncharacterized protein</fullName>
    </submittedName>
</protein>
<dbReference type="EMBL" id="JAPWDV010000004">
    <property type="protein sequence ID" value="KAJ6215671.1"/>
    <property type="molecule type" value="Genomic_DNA"/>
</dbReference>
<accession>A0A9Q0LYT0</accession>
<name>A0A9Q0LYT0_BLOTA</name>
<keyword evidence="3" id="KW-1185">Reference proteome</keyword>
<dbReference type="Proteomes" id="UP001142055">
    <property type="component" value="Chromosome 4"/>
</dbReference>
<dbReference type="AlphaFoldDB" id="A0A9Q0LYT0"/>
<feature type="compositionally biased region" description="Low complexity" evidence="1">
    <location>
        <begin position="28"/>
        <end position="37"/>
    </location>
</feature>